<dbReference type="GO" id="GO:0005829">
    <property type="term" value="C:cytosol"/>
    <property type="evidence" value="ECO:0007669"/>
    <property type="project" value="TreeGrafter"/>
</dbReference>
<dbReference type="GO" id="GO:0008855">
    <property type="term" value="F:exodeoxyribonuclease VII activity"/>
    <property type="evidence" value="ECO:0007669"/>
    <property type="project" value="UniProtKB-UniRule"/>
</dbReference>
<dbReference type="Pfam" id="PF02609">
    <property type="entry name" value="Exonuc_VII_S"/>
    <property type="match status" value="1"/>
</dbReference>
<evidence type="ECO:0000313" key="7">
    <source>
        <dbReference type="EMBL" id="NIA70128.1"/>
    </source>
</evidence>
<keyword evidence="3 6" id="KW-0540">Nuclease</keyword>
<dbReference type="NCBIfam" id="TIGR01280">
    <property type="entry name" value="xseB"/>
    <property type="match status" value="1"/>
</dbReference>
<keyword evidence="4 6" id="KW-0378">Hydrolase</keyword>
<dbReference type="HAMAP" id="MF_00337">
    <property type="entry name" value="Exonuc_7_S"/>
    <property type="match status" value="1"/>
</dbReference>
<dbReference type="InterPro" id="IPR003761">
    <property type="entry name" value="Exonuc_VII_S"/>
</dbReference>
<evidence type="ECO:0000256" key="2">
    <source>
        <dbReference type="ARBA" id="ARBA00022490"/>
    </source>
</evidence>
<evidence type="ECO:0000256" key="3">
    <source>
        <dbReference type="ARBA" id="ARBA00022722"/>
    </source>
</evidence>
<keyword evidence="8" id="KW-1185">Reference proteome</keyword>
<evidence type="ECO:0000256" key="5">
    <source>
        <dbReference type="ARBA" id="ARBA00022839"/>
    </source>
</evidence>
<comment type="subcellular location">
    <subcellularLocation>
        <location evidence="6">Cytoplasm</location>
    </subcellularLocation>
</comment>
<dbReference type="GO" id="GO:0006308">
    <property type="term" value="P:DNA catabolic process"/>
    <property type="evidence" value="ECO:0007669"/>
    <property type="project" value="UniProtKB-UniRule"/>
</dbReference>
<reference evidence="7" key="1">
    <citation type="submission" date="2020-03" db="EMBL/GenBank/DDBJ databases">
        <title>Genome of Pelagibius litoralis DSM 21314T.</title>
        <authorList>
            <person name="Wang G."/>
        </authorList>
    </citation>
    <scope>NUCLEOTIDE SEQUENCE</scope>
    <source>
        <strain evidence="7">DSM 21314</strain>
    </source>
</reference>
<dbReference type="GO" id="GO:0009318">
    <property type="term" value="C:exodeoxyribonuclease VII complex"/>
    <property type="evidence" value="ECO:0007669"/>
    <property type="project" value="UniProtKB-UniRule"/>
</dbReference>
<protein>
    <recommendedName>
        <fullName evidence="6">Exodeoxyribonuclease 7 small subunit</fullName>
        <ecNumber evidence="6">3.1.11.6</ecNumber>
    </recommendedName>
    <alternativeName>
        <fullName evidence="6">Exodeoxyribonuclease VII small subunit</fullName>
        <shortName evidence="6">Exonuclease VII small subunit</shortName>
    </alternativeName>
</protein>
<dbReference type="SUPFAM" id="SSF116842">
    <property type="entry name" value="XseB-like"/>
    <property type="match status" value="1"/>
</dbReference>
<comment type="subunit">
    <text evidence="6">Heterooligomer composed of large and small subunits.</text>
</comment>
<evidence type="ECO:0000256" key="1">
    <source>
        <dbReference type="ARBA" id="ARBA00009998"/>
    </source>
</evidence>
<evidence type="ECO:0000256" key="6">
    <source>
        <dbReference type="HAMAP-Rule" id="MF_00337"/>
    </source>
</evidence>
<accession>A0A967EZ45</accession>
<proteinExistence type="inferred from homology"/>
<dbReference type="AlphaFoldDB" id="A0A967EZ45"/>
<dbReference type="Proteomes" id="UP000761264">
    <property type="component" value="Unassembled WGS sequence"/>
</dbReference>
<dbReference type="PANTHER" id="PTHR34137">
    <property type="entry name" value="EXODEOXYRIBONUCLEASE 7 SMALL SUBUNIT"/>
    <property type="match status" value="1"/>
</dbReference>
<dbReference type="EMBL" id="JAAQPH010000012">
    <property type="protein sequence ID" value="NIA70128.1"/>
    <property type="molecule type" value="Genomic_DNA"/>
</dbReference>
<evidence type="ECO:0000256" key="4">
    <source>
        <dbReference type="ARBA" id="ARBA00022801"/>
    </source>
</evidence>
<sequence length="83" mass="8926">MAKNTNHDDIQKLSFEEALDELKAIVAKLEQGQGALDTAIDDYDRGAALKRHCDTKLREAQAKIEKISLSADGSVGAAALDVD</sequence>
<dbReference type="PANTHER" id="PTHR34137:SF1">
    <property type="entry name" value="EXODEOXYRIBONUCLEASE 7 SMALL SUBUNIT"/>
    <property type="match status" value="1"/>
</dbReference>
<dbReference type="Gene3D" id="1.10.287.1040">
    <property type="entry name" value="Exonuclease VII, small subunit"/>
    <property type="match status" value="1"/>
</dbReference>
<keyword evidence="5 6" id="KW-0269">Exonuclease</keyword>
<comment type="catalytic activity">
    <reaction evidence="6">
        <text>Exonucleolytic cleavage in either 5'- to 3'- or 3'- to 5'-direction to yield nucleoside 5'-phosphates.</text>
        <dbReference type="EC" id="3.1.11.6"/>
    </reaction>
</comment>
<comment type="similarity">
    <text evidence="1 6">Belongs to the XseB family.</text>
</comment>
<comment type="function">
    <text evidence="6">Bidirectionally degrades single-stranded DNA into large acid-insoluble oligonucleotides, which are then degraded further into small acid-soluble oligonucleotides.</text>
</comment>
<dbReference type="RefSeq" id="WP_167226426.1">
    <property type="nucleotide sequence ID" value="NZ_JAAQPH010000012.1"/>
</dbReference>
<evidence type="ECO:0000313" key="8">
    <source>
        <dbReference type="Proteomes" id="UP000761264"/>
    </source>
</evidence>
<keyword evidence="2 6" id="KW-0963">Cytoplasm</keyword>
<comment type="caution">
    <text evidence="7">The sequence shown here is derived from an EMBL/GenBank/DDBJ whole genome shotgun (WGS) entry which is preliminary data.</text>
</comment>
<dbReference type="EC" id="3.1.11.6" evidence="6"/>
<organism evidence="7 8">
    <name type="scientific">Pelagibius litoralis</name>
    <dbReference type="NCBI Taxonomy" id="374515"/>
    <lineage>
        <taxon>Bacteria</taxon>
        <taxon>Pseudomonadati</taxon>
        <taxon>Pseudomonadota</taxon>
        <taxon>Alphaproteobacteria</taxon>
        <taxon>Rhodospirillales</taxon>
        <taxon>Rhodovibrionaceae</taxon>
        <taxon>Pelagibius</taxon>
    </lineage>
</organism>
<dbReference type="NCBIfam" id="NF002139">
    <property type="entry name" value="PRK00977.1-3"/>
    <property type="match status" value="1"/>
</dbReference>
<dbReference type="InterPro" id="IPR037004">
    <property type="entry name" value="Exonuc_VII_ssu_sf"/>
</dbReference>
<gene>
    <name evidence="6" type="primary">xseB</name>
    <name evidence="7" type="ORF">HBA54_16095</name>
</gene>
<name>A0A967EZ45_9PROT</name>